<feature type="transmembrane region" description="Helical" evidence="5">
    <location>
        <begin position="119"/>
        <end position="141"/>
    </location>
</feature>
<evidence type="ECO:0000256" key="2">
    <source>
        <dbReference type="ARBA" id="ARBA00022692"/>
    </source>
</evidence>
<evidence type="ECO:0000313" key="7">
    <source>
        <dbReference type="EMBL" id="MFG3816459.1"/>
    </source>
</evidence>
<evidence type="ECO:0000256" key="4">
    <source>
        <dbReference type="ARBA" id="ARBA00023136"/>
    </source>
</evidence>
<dbReference type="PANTHER" id="PTHR34118:SF6">
    <property type="entry name" value="PROTEIN CONSERVED ONLY IN THE GREEN LINEAGE 160, CHLOROPLASTIC"/>
    <property type="match status" value="1"/>
</dbReference>
<reference evidence="8" key="1">
    <citation type="journal article" date="2024" name="Algal Res.">
        <title>Biochemical, toxicological and genomic investigation of a high-biomass producing Limnothrix strain isolated from Italian shallow drinking water reservoir.</title>
        <authorList>
            <person name="Simonazzi M."/>
            <person name="Shishido T.K."/>
            <person name="Delbaje E."/>
            <person name="Wahlsten M."/>
            <person name="Fewer D.P."/>
            <person name="Sivonen K."/>
            <person name="Pezzolesi L."/>
            <person name="Pistocchi R."/>
        </authorList>
    </citation>
    <scope>NUCLEOTIDE SEQUENCE [LARGE SCALE GENOMIC DNA]</scope>
    <source>
        <strain evidence="8">LRLZ20PSL1</strain>
    </source>
</reference>
<keyword evidence="2 5" id="KW-0812">Transmembrane</keyword>
<comment type="caution">
    <text evidence="7">The sequence shown here is derived from an EMBL/GenBank/DDBJ whole genome shotgun (WGS) entry which is preliminary data.</text>
</comment>
<keyword evidence="3 5" id="KW-1133">Transmembrane helix</keyword>
<keyword evidence="4 5" id="KW-0472">Membrane</keyword>
<organism evidence="7 8">
    <name type="scientific">Limnothrix redekei LRLZ20PSL1</name>
    <dbReference type="NCBI Taxonomy" id="3112953"/>
    <lineage>
        <taxon>Bacteria</taxon>
        <taxon>Bacillati</taxon>
        <taxon>Cyanobacteriota</taxon>
        <taxon>Cyanophyceae</taxon>
        <taxon>Pseudanabaenales</taxon>
        <taxon>Pseudanabaenaceae</taxon>
        <taxon>Limnothrix</taxon>
    </lineage>
</organism>
<name>A0ABW7C8L0_9CYAN</name>
<evidence type="ECO:0000256" key="3">
    <source>
        <dbReference type="ARBA" id="ARBA00022989"/>
    </source>
</evidence>
<protein>
    <submittedName>
        <fullName evidence="7">ATP synthase subunit I</fullName>
    </submittedName>
</protein>
<dbReference type="Pfam" id="PF24763">
    <property type="entry name" value="CGL160_C"/>
    <property type="match status" value="1"/>
</dbReference>
<dbReference type="Proteomes" id="UP001604335">
    <property type="component" value="Unassembled WGS sequence"/>
</dbReference>
<evidence type="ECO:0000256" key="5">
    <source>
        <dbReference type="SAM" id="Phobius"/>
    </source>
</evidence>
<feature type="domain" description="CGL160/ATPI" evidence="6">
    <location>
        <begin position="28"/>
        <end position="137"/>
    </location>
</feature>
<evidence type="ECO:0000313" key="8">
    <source>
        <dbReference type="Proteomes" id="UP001604335"/>
    </source>
</evidence>
<dbReference type="EMBL" id="JAZAQF010000012">
    <property type="protein sequence ID" value="MFG3816459.1"/>
    <property type="molecule type" value="Genomic_DNA"/>
</dbReference>
<dbReference type="InterPro" id="IPR056309">
    <property type="entry name" value="CGL160/ATPI_dom"/>
</dbReference>
<feature type="transmembrane region" description="Helical" evidence="5">
    <location>
        <begin position="65"/>
        <end position="82"/>
    </location>
</feature>
<dbReference type="RefSeq" id="WP_393010368.1">
    <property type="nucleotide sequence ID" value="NZ_JAZAQF010000012.1"/>
</dbReference>
<proteinExistence type="predicted"/>
<accession>A0ABW7C8L0</accession>
<keyword evidence="8" id="KW-1185">Reference proteome</keyword>
<feature type="transmembrane region" description="Helical" evidence="5">
    <location>
        <begin position="94"/>
        <end position="113"/>
    </location>
</feature>
<feature type="transmembrane region" description="Helical" evidence="5">
    <location>
        <begin position="40"/>
        <end position="59"/>
    </location>
</feature>
<dbReference type="PANTHER" id="PTHR34118">
    <property type="entry name" value="NF-KAPPA-B INHIBITOR-LIKE PROTEIN-RELATED"/>
    <property type="match status" value="1"/>
</dbReference>
<sequence>MDSPTVEPVTAMPEVSPEAIEGTSENGAAMEEYYKLQRELLIGSLVVSLVIFLSVWAAYSLNTALSYLLGALVGIVYLRMLAKDVATLGNGKQQLSKTRLALFVAIFLIGARVQQLELLPIILGFLTYKAALIFHTLRAIAKPNP</sequence>
<comment type="subcellular location">
    <subcellularLocation>
        <location evidence="1">Membrane</location>
        <topology evidence="1">Multi-pass membrane protein</topology>
    </subcellularLocation>
</comment>
<gene>
    <name evidence="7" type="ORF">VPK24_02330</name>
</gene>
<evidence type="ECO:0000256" key="1">
    <source>
        <dbReference type="ARBA" id="ARBA00004141"/>
    </source>
</evidence>
<evidence type="ECO:0000259" key="6">
    <source>
        <dbReference type="Pfam" id="PF24763"/>
    </source>
</evidence>